<keyword evidence="10" id="KW-1185">Reference proteome</keyword>
<keyword evidence="5" id="KW-0067">ATP-binding</keyword>
<dbReference type="AlphaFoldDB" id="A0AA39IF16"/>
<dbReference type="Gene3D" id="3.40.50.300">
    <property type="entry name" value="P-loop containing nucleotide triphosphate hydrolases"/>
    <property type="match status" value="2"/>
</dbReference>
<dbReference type="Pfam" id="PF17862">
    <property type="entry name" value="AAA_lid_3"/>
    <property type="match status" value="1"/>
</dbReference>
<keyword evidence="4" id="KW-0547">Nucleotide-binding</keyword>
<reference evidence="9" key="1">
    <citation type="submission" date="2023-06" db="EMBL/GenBank/DDBJ databases">
        <title>Genomic analysis of the entomopathogenic nematode Steinernema hermaphroditum.</title>
        <authorList>
            <person name="Schwarz E.M."/>
            <person name="Heppert J.K."/>
            <person name="Baniya A."/>
            <person name="Schwartz H.T."/>
            <person name="Tan C.-H."/>
            <person name="Antoshechkin I."/>
            <person name="Sternberg P.W."/>
            <person name="Goodrich-Blair H."/>
            <person name="Dillman A.R."/>
        </authorList>
    </citation>
    <scope>NUCLEOTIDE SEQUENCE</scope>
    <source>
        <strain evidence="9">PS9179</strain>
        <tissue evidence="9">Whole animal</tissue>
    </source>
</reference>
<feature type="repeat" description="Solcar" evidence="7">
    <location>
        <begin position="860"/>
        <end position="951"/>
    </location>
</feature>
<dbReference type="FunFam" id="3.40.50.300:FF:000661">
    <property type="entry name" value="calmodulin-interacting protein 111 isoform X1"/>
    <property type="match status" value="1"/>
</dbReference>
<dbReference type="CDD" id="cd19511">
    <property type="entry name" value="RecA-like_CDC48_r2-like"/>
    <property type="match status" value="1"/>
</dbReference>
<dbReference type="PANTHER" id="PTHR23077:SF27">
    <property type="entry name" value="ATPASE FAMILY GENE 2 PROTEIN HOMOLOG A"/>
    <property type="match status" value="1"/>
</dbReference>
<dbReference type="Gene3D" id="1.10.8.60">
    <property type="match status" value="2"/>
</dbReference>
<evidence type="ECO:0000313" key="10">
    <source>
        <dbReference type="Proteomes" id="UP001175271"/>
    </source>
</evidence>
<evidence type="ECO:0000256" key="6">
    <source>
        <dbReference type="ARBA" id="ARBA00023136"/>
    </source>
</evidence>
<evidence type="ECO:0000256" key="4">
    <source>
        <dbReference type="ARBA" id="ARBA00022741"/>
    </source>
</evidence>
<dbReference type="InterPro" id="IPR003959">
    <property type="entry name" value="ATPase_AAA_core"/>
</dbReference>
<dbReference type="InterPro" id="IPR041569">
    <property type="entry name" value="AAA_lid_3"/>
</dbReference>
<dbReference type="GO" id="GO:0016020">
    <property type="term" value="C:membrane"/>
    <property type="evidence" value="ECO:0007669"/>
    <property type="project" value="UniProtKB-SubCell"/>
</dbReference>
<dbReference type="SMART" id="SM00382">
    <property type="entry name" value="AAA"/>
    <property type="match status" value="2"/>
</dbReference>
<dbReference type="PROSITE" id="PS50920">
    <property type="entry name" value="SOLCAR"/>
    <property type="match status" value="3"/>
</dbReference>
<dbReference type="Proteomes" id="UP001175271">
    <property type="component" value="Unassembled WGS sequence"/>
</dbReference>
<keyword evidence="3 7" id="KW-0812">Transmembrane</keyword>
<evidence type="ECO:0000256" key="5">
    <source>
        <dbReference type="ARBA" id="ARBA00022840"/>
    </source>
</evidence>
<dbReference type="InterPro" id="IPR023395">
    <property type="entry name" value="MCP_dom_sf"/>
</dbReference>
<feature type="domain" description="AAA+ ATPase" evidence="8">
    <location>
        <begin position="492"/>
        <end position="630"/>
    </location>
</feature>
<organism evidence="9 10">
    <name type="scientific">Steinernema hermaphroditum</name>
    <dbReference type="NCBI Taxonomy" id="289476"/>
    <lineage>
        <taxon>Eukaryota</taxon>
        <taxon>Metazoa</taxon>
        <taxon>Ecdysozoa</taxon>
        <taxon>Nematoda</taxon>
        <taxon>Chromadorea</taxon>
        <taxon>Rhabditida</taxon>
        <taxon>Tylenchina</taxon>
        <taxon>Panagrolaimomorpha</taxon>
        <taxon>Strongyloidoidea</taxon>
        <taxon>Steinernematidae</taxon>
        <taxon>Steinernema</taxon>
    </lineage>
</organism>
<feature type="domain" description="AAA+ ATPase" evidence="8">
    <location>
        <begin position="267"/>
        <end position="374"/>
    </location>
</feature>
<dbReference type="InterPro" id="IPR050168">
    <property type="entry name" value="AAA_ATPase_domain"/>
</dbReference>
<evidence type="ECO:0000256" key="7">
    <source>
        <dbReference type="PROSITE-ProRule" id="PRU00282"/>
    </source>
</evidence>
<dbReference type="InterPro" id="IPR018108">
    <property type="entry name" value="MCP_transmembrane"/>
</dbReference>
<dbReference type="Gene3D" id="1.50.40.10">
    <property type="entry name" value="Mitochondrial carrier domain"/>
    <property type="match status" value="2"/>
</dbReference>
<comment type="subcellular location">
    <subcellularLocation>
        <location evidence="1">Membrane</location>
        <topology evidence="1">Multi-pass membrane protein</topology>
    </subcellularLocation>
</comment>
<dbReference type="Pfam" id="PF00004">
    <property type="entry name" value="AAA"/>
    <property type="match status" value="1"/>
</dbReference>
<evidence type="ECO:0000256" key="1">
    <source>
        <dbReference type="ARBA" id="ARBA00004141"/>
    </source>
</evidence>
<comment type="caution">
    <text evidence="9">The sequence shown here is derived from an EMBL/GenBank/DDBJ whole genome shotgun (WGS) entry which is preliminary data.</text>
</comment>
<dbReference type="SUPFAM" id="SSF103506">
    <property type="entry name" value="Mitochondrial carrier"/>
    <property type="match status" value="1"/>
</dbReference>
<dbReference type="Pfam" id="PF00153">
    <property type="entry name" value="Mito_carr"/>
    <property type="match status" value="3"/>
</dbReference>
<dbReference type="SUPFAM" id="SSF52540">
    <property type="entry name" value="P-loop containing nucleoside triphosphate hydrolases"/>
    <property type="match status" value="2"/>
</dbReference>
<sequence length="1052" mass="115795">MSVAGKNKKKEKAFAECPGCPKTILSRDLERHKAECGCEDTPKLPYLTAKKLVALTAPAPDSSQAIPQDCFGWNKQTCALVSSDVLQQMRVMARTPCILRTLPERKVVGVVVLWSTSEMGPLRVHIPGQPNERLVEMEVVQSDSVRTVAAVSLEPISEKVPPFYGSKQFADFVRVYFANTFLIAGKPMACRYFGSICELRVQTNRNDGELVVLKTTTKTKIILDTDIADVCAQLEKLSLNIDNIGGCEDAKAKVQKFLIEPVQSKTPPCSVMLWGITGTGKTLFLNVIKRLVSASSVLSLKDPLFTQHLTHLSSSNNVVLIDDYESEAAAQHIEAICTFLDNGNTLVLAVREVEAVDMRLRRRIPVEVEMRVPSQGERIEILKVLLNQRKALKELSDEQMKDVAMQTHGYTGADLKSALKIASMEKEGSLSDRLLAATRQVRPTGLRQFILEVPNVRWEDIGGYEELKKEIQQAVVWPQMYPEVFARFGIQPPTGILLYGPPGCSKTLVARALASQSKLNFLAVKGPELFSKWVGESEKAIRDIFHRARQVAPAILFFDEIDAVAVARGSDQGGNRVGDRVLTQLLTELDGLEKKSGVIVLAATNRPDTIDGALLRPGRLDRAIYVTLPDVESRKSIINIHFERMQIHPDVKVEELAERTQGYSGAEVVAMCRNAALIAMRENLHAEHVTGAHFDESIRSLPRRRHSPRIFQQERAARQRQLKKIRASSDKVARIAFESGAAPSPIYRESYPAVANMSNTDFVKNFIAGGVGGVCTVATGHPFDTVKVRLQTMPKPVAGQKPQFTGALDCLKQTISKEGFFALYKGMAAPIVGVTPLFAVYFGGCAIGRWLQQSHPGQELTNLQNFNAGALAGVFTTVVMVPGERIKCLLQVQSVGNNPTGVKYDGPMDVVRKLWKEGGIRSIYRGTGATLLRDIPASGAYLCSYEYLKKKFAGENKEQKLSPVATLMAGGLAGIANWSVCIPADVLKSRLQTAPEGKYPDGIRGVLREILREEGPRALFKGFTPVMLRAFPANAACFFGFELTLSLFRKFS</sequence>
<dbReference type="InterPro" id="IPR027417">
    <property type="entry name" value="P-loop_NTPase"/>
</dbReference>
<dbReference type="FunFam" id="1.10.8.60:FF:000178">
    <property type="entry name" value="CDC48/VCP homolog, AAA superfamily"/>
    <property type="match status" value="1"/>
</dbReference>
<dbReference type="InterPro" id="IPR003960">
    <property type="entry name" value="ATPase_AAA_CS"/>
</dbReference>
<keyword evidence="6 7" id="KW-0472">Membrane</keyword>
<evidence type="ECO:0000256" key="2">
    <source>
        <dbReference type="ARBA" id="ARBA00006375"/>
    </source>
</evidence>
<protein>
    <recommendedName>
        <fullName evidence="8">AAA+ ATPase domain-containing protein</fullName>
    </recommendedName>
</protein>
<dbReference type="PROSITE" id="PS00674">
    <property type="entry name" value="AAA"/>
    <property type="match status" value="1"/>
</dbReference>
<dbReference type="GO" id="GO:0005524">
    <property type="term" value="F:ATP binding"/>
    <property type="evidence" value="ECO:0007669"/>
    <property type="project" value="UniProtKB-KW"/>
</dbReference>
<evidence type="ECO:0000256" key="3">
    <source>
        <dbReference type="ARBA" id="ARBA00022692"/>
    </source>
</evidence>
<accession>A0AA39IF16</accession>
<name>A0AA39IF16_9BILA</name>
<feature type="repeat" description="Solcar" evidence="7">
    <location>
        <begin position="961"/>
        <end position="1047"/>
    </location>
</feature>
<dbReference type="InterPro" id="IPR003593">
    <property type="entry name" value="AAA+_ATPase"/>
</dbReference>
<dbReference type="EMBL" id="JAUCMV010000001">
    <property type="protein sequence ID" value="KAK0422460.1"/>
    <property type="molecule type" value="Genomic_DNA"/>
</dbReference>
<feature type="repeat" description="Solcar" evidence="7">
    <location>
        <begin position="760"/>
        <end position="851"/>
    </location>
</feature>
<gene>
    <name evidence="9" type="ORF">QR680_007586</name>
</gene>
<proteinExistence type="inferred from homology"/>
<evidence type="ECO:0000313" key="9">
    <source>
        <dbReference type="EMBL" id="KAK0422460.1"/>
    </source>
</evidence>
<dbReference type="GO" id="GO:0016887">
    <property type="term" value="F:ATP hydrolysis activity"/>
    <property type="evidence" value="ECO:0007669"/>
    <property type="project" value="InterPro"/>
</dbReference>
<dbReference type="GO" id="GO:0005737">
    <property type="term" value="C:cytoplasm"/>
    <property type="evidence" value="ECO:0007669"/>
    <property type="project" value="TreeGrafter"/>
</dbReference>
<comment type="similarity">
    <text evidence="2">Belongs to the mitochondrial carrier (TC 2.A.29) family.</text>
</comment>
<evidence type="ECO:0000259" key="8">
    <source>
        <dbReference type="SMART" id="SM00382"/>
    </source>
</evidence>
<dbReference type="PANTHER" id="PTHR23077">
    <property type="entry name" value="AAA-FAMILY ATPASE"/>
    <property type="match status" value="1"/>
</dbReference>